<dbReference type="AlphaFoldDB" id="A0A150X4N7"/>
<evidence type="ECO:0000256" key="1">
    <source>
        <dbReference type="SAM" id="SignalP"/>
    </source>
</evidence>
<dbReference type="RefSeq" id="WP_068222278.1">
    <property type="nucleotide sequence ID" value="NZ_CP139724.1"/>
</dbReference>
<dbReference type="InterPro" id="IPR021314">
    <property type="entry name" value="DUF2911"/>
</dbReference>
<dbReference type="InterPro" id="IPR011990">
    <property type="entry name" value="TPR-like_helical_dom_sf"/>
</dbReference>
<protein>
    <recommendedName>
        <fullName evidence="4">DUF2911 domain-containing protein</fullName>
    </recommendedName>
</protein>
<comment type="caution">
    <text evidence="2">The sequence shown here is derived from an EMBL/GenBank/DDBJ whole genome shotgun (WGS) entry which is preliminary data.</text>
</comment>
<dbReference type="Proteomes" id="UP000075606">
    <property type="component" value="Unassembled WGS sequence"/>
</dbReference>
<feature type="chain" id="PRO_5007574195" description="DUF2911 domain-containing protein" evidence="1">
    <location>
        <begin position="20"/>
        <end position="281"/>
    </location>
</feature>
<keyword evidence="1" id="KW-0732">Signal</keyword>
<reference evidence="2 3" key="1">
    <citation type="submission" date="2016-01" db="EMBL/GenBank/DDBJ databases">
        <title>Genome sequencing of Roseivirga spongicola UST030701-084.</title>
        <authorList>
            <person name="Selvaratnam C."/>
            <person name="Thevarajoo S."/>
            <person name="Goh K.M."/>
            <person name="Ee R."/>
            <person name="Chan K.-G."/>
            <person name="Chong C.S."/>
        </authorList>
    </citation>
    <scope>NUCLEOTIDE SEQUENCE [LARGE SCALE GENOMIC DNA]</scope>
    <source>
        <strain evidence="2 3">UST030701-084</strain>
    </source>
</reference>
<evidence type="ECO:0000313" key="2">
    <source>
        <dbReference type="EMBL" id="KYG73664.1"/>
    </source>
</evidence>
<name>A0A150X4N7_9BACT</name>
<feature type="signal peptide" evidence="1">
    <location>
        <begin position="1"/>
        <end position="19"/>
    </location>
</feature>
<evidence type="ECO:0008006" key="4">
    <source>
        <dbReference type="Google" id="ProtNLM"/>
    </source>
</evidence>
<sequence length="281" mass="31483">MKRIILSLLAVMVTTVTYAQIQMPPASPTFELKGTVGLAEVKVVYSRPSARGRKVAGELIPYNEVWRTGANASTKISFSEDVLIEGKPLPKGDYALYTQFTEDVATIIFSKNLDWWGAIGYESKDDQLRVEVPVKHPSSHYETFTISFSDFTTNSANLNMKWEHTKAMFKIETKVDERVMAQIKEQVIDGTPANAGVYFQAAGYYYDTERDSNLALTWVNKAIDASPQKQYWVIHLKAKLLARLGKNAEAQAAAKESMKLAEEGGNPDYVRLNEKLIDSLK</sequence>
<proteinExistence type="predicted"/>
<gene>
    <name evidence="2" type="ORF">AWW68_13325</name>
</gene>
<dbReference type="Gene3D" id="1.25.40.10">
    <property type="entry name" value="Tetratricopeptide repeat domain"/>
    <property type="match status" value="1"/>
</dbReference>
<accession>A0A150X4N7</accession>
<dbReference type="SUPFAM" id="SSF48452">
    <property type="entry name" value="TPR-like"/>
    <property type="match status" value="1"/>
</dbReference>
<evidence type="ECO:0000313" key="3">
    <source>
        <dbReference type="Proteomes" id="UP000075606"/>
    </source>
</evidence>
<keyword evidence="3" id="KW-1185">Reference proteome</keyword>
<dbReference type="Pfam" id="PF11138">
    <property type="entry name" value="DUF2911"/>
    <property type="match status" value="1"/>
</dbReference>
<organism evidence="2 3">
    <name type="scientific">Roseivirga spongicola</name>
    <dbReference type="NCBI Taxonomy" id="333140"/>
    <lineage>
        <taxon>Bacteria</taxon>
        <taxon>Pseudomonadati</taxon>
        <taxon>Bacteroidota</taxon>
        <taxon>Cytophagia</taxon>
        <taxon>Cytophagales</taxon>
        <taxon>Roseivirgaceae</taxon>
        <taxon>Roseivirga</taxon>
    </lineage>
</organism>
<dbReference type="EMBL" id="LRPC01000028">
    <property type="protein sequence ID" value="KYG73664.1"/>
    <property type="molecule type" value="Genomic_DNA"/>
</dbReference>
<dbReference type="OrthoDB" id="195456at2"/>
<dbReference type="STRING" id="333140.AWW68_13325"/>